<dbReference type="EnsemblPlants" id="TuG1812G0400000827.01.T01">
    <property type="protein sequence ID" value="TuG1812G0400000827.01.T01.cds469549"/>
    <property type="gene ID" value="TuG1812G0400000827.01"/>
</dbReference>
<accession>A0A8R7Q1X5</accession>
<evidence type="ECO:0000313" key="2">
    <source>
        <dbReference type="Proteomes" id="UP000015106"/>
    </source>
</evidence>
<dbReference type="Gramene" id="TuG1812G0400000827.01.T01">
    <property type="protein sequence ID" value="TuG1812G0400000827.01.T01.cds469549"/>
    <property type="gene ID" value="TuG1812G0400000827.01"/>
</dbReference>
<keyword evidence="2" id="KW-1185">Reference proteome</keyword>
<evidence type="ECO:0000313" key="1">
    <source>
        <dbReference type="EnsemblPlants" id="TuG1812G0400000827.01.T01.cds469549"/>
    </source>
</evidence>
<proteinExistence type="predicted"/>
<reference evidence="1" key="2">
    <citation type="submission" date="2018-03" db="EMBL/GenBank/DDBJ databases">
        <title>The Triticum urartu genome reveals the dynamic nature of wheat genome evolution.</title>
        <authorList>
            <person name="Ling H."/>
            <person name="Ma B."/>
            <person name="Shi X."/>
            <person name="Liu H."/>
            <person name="Dong L."/>
            <person name="Sun H."/>
            <person name="Cao Y."/>
            <person name="Gao Q."/>
            <person name="Zheng S."/>
            <person name="Li Y."/>
            <person name="Yu Y."/>
            <person name="Du H."/>
            <person name="Qi M."/>
            <person name="Li Y."/>
            <person name="Yu H."/>
            <person name="Cui Y."/>
            <person name="Wang N."/>
            <person name="Chen C."/>
            <person name="Wu H."/>
            <person name="Zhao Y."/>
            <person name="Zhang J."/>
            <person name="Li Y."/>
            <person name="Zhou W."/>
            <person name="Zhang B."/>
            <person name="Hu W."/>
            <person name="Eijk M."/>
            <person name="Tang J."/>
            <person name="Witsenboer H."/>
            <person name="Zhao S."/>
            <person name="Li Z."/>
            <person name="Zhang A."/>
            <person name="Wang D."/>
            <person name="Liang C."/>
        </authorList>
    </citation>
    <scope>NUCLEOTIDE SEQUENCE [LARGE SCALE GENOMIC DNA]</scope>
    <source>
        <strain evidence="1">cv. G1812</strain>
    </source>
</reference>
<protein>
    <submittedName>
        <fullName evidence="1">Uncharacterized protein</fullName>
    </submittedName>
</protein>
<organism evidence="1 2">
    <name type="scientific">Triticum urartu</name>
    <name type="common">Red wild einkorn</name>
    <name type="synonym">Crithodium urartu</name>
    <dbReference type="NCBI Taxonomy" id="4572"/>
    <lineage>
        <taxon>Eukaryota</taxon>
        <taxon>Viridiplantae</taxon>
        <taxon>Streptophyta</taxon>
        <taxon>Embryophyta</taxon>
        <taxon>Tracheophyta</taxon>
        <taxon>Spermatophyta</taxon>
        <taxon>Magnoliopsida</taxon>
        <taxon>Liliopsida</taxon>
        <taxon>Poales</taxon>
        <taxon>Poaceae</taxon>
        <taxon>BOP clade</taxon>
        <taxon>Pooideae</taxon>
        <taxon>Triticodae</taxon>
        <taxon>Triticeae</taxon>
        <taxon>Triticinae</taxon>
        <taxon>Triticum</taxon>
    </lineage>
</organism>
<reference evidence="2" key="1">
    <citation type="journal article" date="2013" name="Nature">
        <title>Draft genome of the wheat A-genome progenitor Triticum urartu.</title>
        <authorList>
            <person name="Ling H.Q."/>
            <person name="Zhao S."/>
            <person name="Liu D."/>
            <person name="Wang J."/>
            <person name="Sun H."/>
            <person name="Zhang C."/>
            <person name="Fan H."/>
            <person name="Li D."/>
            <person name="Dong L."/>
            <person name="Tao Y."/>
            <person name="Gao C."/>
            <person name="Wu H."/>
            <person name="Li Y."/>
            <person name="Cui Y."/>
            <person name="Guo X."/>
            <person name="Zheng S."/>
            <person name="Wang B."/>
            <person name="Yu K."/>
            <person name="Liang Q."/>
            <person name="Yang W."/>
            <person name="Lou X."/>
            <person name="Chen J."/>
            <person name="Feng M."/>
            <person name="Jian J."/>
            <person name="Zhang X."/>
            <person name="Luo G."/>
            <person name="Jiang Y."/>
            <person name="Liu J."/>
            <person name="Wang Z."/>
            <person name="Sha Y."/>
            <person name="Zhang B."/>
            <person name="Wu H."/>
            <person name="Tang D."/>
            <person name="Shen Q."/>
            <person name="Xue P."/>
            <person name="Zou S."/>
            <person name="Wang X."/>
            <person name="Liu X."/>
            <person name="Wang F."/>
            <person name="Yang Y."/>
            <person name="An X."/>
            <person name="Dong Z."/>
            <person name="Zhang K."/>
            <person name="Zhang X."/>
            <person name="Luo M.C."/>
            <person name="Dvorak J."/>
            <person name="Tong Y."/>
            <person name="Wang J."/>
            <person name="Yang H."/>
            <person name="Li Z."/>
            <person name="Wang D."/>
            <person name="Zhang A."/>
            <person name="Wang J."/>
        </authorList>
    </citation>
    <scope>NUCLEOTIDE SEQUENCE</scope>
    <source>
        <strain evidence="2">cv. G1812</strain>
    </source>
</reference>
<sequence>MLQSGAGQHRRGTVLWSVPWSSRGCNSKATKKAATGGQRTFLFLSFDDGEHRRRPSGAGQTSEG</sequence>
<name>A0A8R7Q1X5_TRIUA</name>
<reference evidence="1" key="3">
    <citation type="submission" date="2022-06" db="UniProtKB">
        <authorList>
            <consortium name="EnsemblPlants"/>
        </authorList>
    </citation>
    <scope>IDENTIFICATION</scope>
</reference>
<dbReference type="Proteomes" id="UP000015106">
    <property type="component" value="Chromosome 4"/>
</dbReference>
<dbReference type="AlphaFoldDB" id="A0A8R7Q1X5"/>